<keyword evidence="1" id="KW-0378">Hydrolase</keyword>
<proteinExistence type="inferred from homology"/>
<dbReference type="Pfam" id="PF07171">
    <property type="entry name" value="MlrC_C"/>
    <property type="match status" value="1"/>
</dbReference>
<evidence type="ECO:0000256" key="1">
    <source>
        <dbReference type="PIRNR" id="PIRNR012702"/>
    </source>
</evidence>
<evidence type="ECO:0000313" key="4">
    <source>
        <dbReference type="EMBL" id="MQU43343.1"/>
    </source>
</evidence>
<dbReference type="InterPro" id="IPR015995">
    <property type="entry name" value="MlrC_N"/>
</dbReference>
<evidence type="ECO:0000259" key="2">
    <source>
        <dbReference type="Pfam" id="PF07171"/>
    </source>
</evidence>
<dbReference type="Pfam" id="PF07364">
    <property type="entry name" value="DUF1485"/>
    <property type="match status" value="1"/>
</dbReference>
<accession>A0A6A7ZD00</accession>
<dbReference type="Proteomes" id="UP000466863">
    <property type="component" value="Unassembled WGS sequence"/>
</dbReference>
<protein>
    <recommendedName>
        <fullName evidence="1">Microcystinase C</fullName>
        <shortName evidence="1">MlrC</shortName>
    </recommendedName>
</protein>
<keyword evidence="1" id="KW-0645">Protease</keyword>
<feature type="domain" description="Microcystin LR degradation protein MlrC N-terminal" evidence="3">
    <location>
        <begin position="4"/>
        <end position="291"/>
    </location>
</feature>
<dbReference type="GO" id="GO:0006508">
    <property type="term" value="P:proteolysis"/>
    <property type="evidence" value="ECO:0007669"/>
    <property type="project" value="UniProtKB-KW"/>
</dbReference>
<dbReference type="AlphaFoldDB" id="A0A6A7ZD00"/>
<dbReference type="PIRSF" id="PIRSF012702">
    <property type="entry name" value="UCP012702"/>
    <property type="match status" value="1"/>
</dbReference>
<dbReference type="RefSeq" id="WP_153332065.1">
    <property type="nucleotide sequence ID" value="NZ_CP181271.1"/>
</dbReference>
<dbReference type="EMBL" id="WIVV01000051">
    <property type="protein sequence ID" value="MQU43343.1"/>
    <property type="molecule type" value="Genomic_DNA"/>
</dbReference>
<reference evidence="4 5" key="1">
    <citation type="submission" date="2019-10" db="EMBL/GenBank/DDBJ databases">
        <title>Evaluation of single-gene subtyping targets for Pseudomonas.</title>
        <authorList>
            <person name="Reichler S.J."/>
            <person name="Orsi R.H."/>
            <person name="Wiedmann M."/>
            <person name="Martin N.H."/>
            <person name="Murphy S.I."/>
        </authorList>
    </citation>
    <scope>NUCLEOTIDE SEQUENCE [LARGE SCALE GENOMIC DNA]</scope>
    <source>
        <strain evidence="4 5">FSL R10-1876</strain>
    </source>
</reference>
<organism evidence="4 5">
    <name type="scientific">Pseudomonas helleri</name>
    <dbReference type="NCBI Taxonomy" id="1608996"/>
    <lineage>
        <taxon>Bacteria</taxon>
        <taxon>Pseudomonadati</taxon>
        <taxon>Pseudomonadota</taxon>
        <taxon>Gammaproteobacteria</taxon>
        <taxon>Pseudomonadales</taxon>
        <taxon>Pseudomonadaceae</taxon>
        <taxon>Pseudomonas</taxon>
    </lineage>
</organism>
<dbReference type="InterPro" id="IPR010799">
    <property type="entry name" value="MlrC_C"/>
</dbReference>
<feature type="domain" description="Microcystin LR degradation protein MlrC C-terminal" evidence="2">
    <location>
        <begin position="303"/>
        <end position="480"/>
    </location>
</feature>
<comment type="caution">
    <text evidence="4">The sequence shown here is derived from an EMBL/GenBank/DDBJ whole genome shotgun (WGS) entry which is preliminary data.</text>
</comment>
<sequence length="496" mass="53213">MAYRILVAGFQHETNTFAPSKAEYENFVRGEGFPQMVRGADVLKLREVNIPAGGFLIEAERLGYEVVPVIWAGASPSAHVTQAAYERIANEIIQAAASQTLDGLYLDLHGAMVAEHTNDGEGTLLSRLRAVVGPDIPIVVSLDLHANVTDLMLEQADAMVAFRTYPHVDMAETGIKAAQLLDLRLRCGKLQHASLRLPFLIPVNGMCTLLEPARSLYQQLEHLESEGLSLSFTPGFPAADFEECGPVIWGYGLDPQALQAAVGALYDKLLSEEDQWEVPLLLPDDAVRQAMALAASAQRPIVIADTQDNPGAGGDGNTMGMLKALLSHQARNAAIGLIYDPAAVQAAIAAGLGGFIDIALGGQSGVPGDEPLQGRFEVTHLSDGRCRFEGPMMNGMDVDVGPVAGLKIDDVSIAVSSGKCQMLDRTLYRLAGIDPEKMSVLVNKSSVHFRADFQPIAEHILVAKAPGPMTADPADIPWTRLREGIRLKPNGPAFHH</sequence>
<comment type="function">
    <text evidence="1">Involved in peptidolytic degradation of cyclic heptapeptide hepatotoxin microcystin (MC).</text>
</comment>
<comment type="similarity">
    <text evidence="1">Belongs to the peptidase M81 family.</text>
</comment>
<dbReference type="GO" id="GO:0046872">
    <property type="term" value="F:metal ion binding"/>
    <property type="evidence" value="ECO:0007669"/>
    <property type="project" value="UniProtKB-KW"/>
</dbReference>
<keyword evidence="1" id="KW-0479">Metal-binding</keyword>
<dbReference type="InterPro" id="IPR009197">
    <property type="entry name" value="MlrC"/>
</dbReference>
<comment type="cofactor">
    <cofactor evidence="1">
        <name>Zn(2+)</name>
        <dbReference type="ChEBI" id="CHEBI:29105"/>
    </cofactor>
    <text evidence="1">Binds 1 zinc ion per subunit.</text>
</comment>
<evidence type="ECO:0000259" key="3">
    <source>
        <dbReference type="Pfam" id="PF07364"/>
    </source>
</evidence>
<name>A0A6A7ZD00_9PSED</name>
<keyword evidence="1" id="KW-0482">Metalloprotease</keyword>
<gene>
    <name evidence="4" type="ORF">GHO28_12620</name>
</gene>
<dbReference type="GO" id="GO:0008237">
    <property type="term" value="F:metallopeptidase activity"/>
    <property type="evidence" value="ECO:0007669"/>
    <property type="project" value="UniProtKB-KW"/>
</dbReference>
<evidence type="ECO:0000313" key="5">
    <source>
        <dbReference type="Proteomes" id="UP000466863"/>
    </source>
</evidence>